<dbReference type="AlphaFoldDB" id="A0A6B2LLI5"/>
<protein>
    <submittedName>
        <fullName evidence="8">Uncharacterized protein</fullName>
    </submittedName>
</protein>
<dbReference type="PANTHER" id="PTHR24070">
    <property type="entry name" value="RAS, DI-RAS, AND RHEB FAMILY MEMBERS OF SMALL GTPASE SUPERFAMILY"/>
    <property type="match status" value="1"/>
</dbReference>
<evidence type="ECO:0000256" key="1">
    <source>
        <dbReference type="ARBA" id="ARBA00004236"/>
    </source>
</evidence>
<dbReference type="PRINTS" id="PR00449">
    <property type="entry name" value="RASTRNSFRMNG"/>
</dbReference>
<evidence type="ECO:0000256" key="6">
    <source>
        <dbReference type="ARBA" id="ARBA00023134"/>
    </source>
</evidence>
<dbReference type="SMART" id="SM00174">
    <property type="entry name" value="RHO"/>
    <property type="match status" value="1"/>
</dbReference>
<dbReference type="PROSITE" id="PS51421">
    <property type="entry name" value="RAS"/>
    <property type="match status" value="1"/>
</dbReference>
<dbReference type="InterPro" id="IPR027417">
    <property type="entry name" value="P-loop_NTPase"/>
</dbReference>
<proteinExistence type="inferred from homology"/>
<dbReference type="SMART" id="SM00173">
    <property type="entry name" value="RAS"/>
    <property type="match status" value="1"/>
</dbReference>
<dbReference type="PROSITE" id="PS51419">
    <property type="entry name" value="RAB"/>
    <property type="match status" value="1"/>
</dbReference>
<dbReference type="SMART" id="SM00175">
    <property type="entry name" value="RAB"/>
    <property type="match status" value="1"/>
</dbReference>
<dbReference type="PROSITE" id="PS51420">
    <property type="entry name" value="RHO"/>
    <property type="match status" value="1"/>
</dbReference>
<dbReference type="InterPro" id="IPR020849">
    <property type="entry name" value="Small_GTPase_Ras-type"/>
</dbReference>
<keyword evidence="6" id="KW-0342">GTP-binding</keyword>
<accession>A0A6B2LLI5</accession>
<dbReference type="GO" id="GO:1900024">
    <property type="term" value="P:regulation of substrate adhesion-dependent cell spreading"/>
    <property type="evidence" value="ECO:0007669"/>
    <property type="project" value="UniProtKB-ARBA"/>
</dbReference>
<dbReference type="InterPro" id="IPR005225">
    <property type="entry name" value="Small_GTP-bd"/>
</dbReference>
<evidence type="ECO:0000256" key="2">
    <source>
        <dbReference type="ARBA" id="ARBA00008344"/>
    </source>
</evidence>
<evidence type="ECO:0000256" key="5">
    <source>
        <dbReference type="ARBA" id="ARBA00022801"/>
    </source>
</evidence>
<comment type="subcellular location">
    <subcellularLocation>
        <location evidence="1">Cell membrane</location>
    </subcellularLocation>
</comment>
<sequence length="175" mass="19776">MGSGGVGKSAITLQFINRQFLSLYDPTIEDRYQKHLEYKGIQCMLEILDTAGQETFSAMRELYMANGEGFALIYSITSTLSFQEVEKIRSGIIKHKNDDNVPIVLVGNKKDLEAKREVALNKGKETAKEWGCDFLESSAKTDTNVREIFYSLIDQIWEKTGGPPKQKKTRNCIVL</sequence>
<dbReference type="Gene3D" id="3.40.50.300">
    <property type="entry name" value="P-loop containing nucleotide triphosphate hydrolases"/>
    <property type="match status" value="1"/>
</dbReference>
<organism evidence="8">
    <name type="scientific">Arcella intermedia</name>
    <dbReference type="NCBI Taxonomy" id="1963864"/>
    <lineage>
        <taxon>Eukaryota</taxon>
        <taxon>Amoebozoa</taxon>
        <taxon>Tubulinea</taxon>
        <taxon>Elardia</taxon>
        <taxon>Arcellinida</taxon>
        <taxon>Sphaerothecina</taxon>
        <taxon>Arcellidae</taxon>
        <taxon>Arcella</taxon>
    </lineage>
</organism>
<dbReference type="NCBIfam" id="TIGR00231">
    <property type="entry name" value="small_GTP"/>
    <property type="match status" value="1"/>
</dbReference>
<evidence type="ECO:0000256" key="3">
    <source>
        <dbReference type="ARBA" id="ARBA00022475"/>
    </source>
</evidence>
<keyword evidence="7" id="KW-0472">Membrane</keyword>
<dbReference type="GO" id="GO:0005525">
    <property type="term" value="F:GTP binding"/>
    <property type="evidence" value="ECO:0007669"/>
    <property type="project" value="UniProtKB-KW"/>
</dbReference>
<dbReference type="EMBL" id="GIBP01008721">
    <property type="protein sequence ID" value="NDV37690.1"/>
    <property type="molecule type" value="Transcribed_RNA"/>
</dbReference>
<comment type="similarity">
    <text evidence="2">Belongs to the small GTPase superfamily. Ras family.</text>
</comment>
<dbReference type="SUPFAM" id="SSF52540">
    <property type="entry name" value="P-loop containing nucleoside triphosphate hydrolases"/>
    <property type="match status" value="1"/>
</dbReference>
<keyword evidence="5" id="KW-0378">Hydrolase</keyword>
<dbReference type="GO" id="GO:0007165">
    <property type="term" value="P:signal transduction"/>
    <property type="evidence" value="ECO:0007669"/>
    <property type="project" value="InterPro"/>
</dbReference>
<dbReference type="CDD" id="cd00876">
    <property type="entry name" value="Ras"/>
    <property type="match status" value="1"/>
</dbReference>
<name>A0A6B2LLI5_9EUKA</name>
<dbReference type="GO" id="GO:0003924">
    <property type="term" value="F:GTPase activity"/>
    <property type="evidence" value="ECO:0007669"/>
    <property type="project" value="InterPro"/>
</dbReference>
<dbReference type="GO" id="GO:0005886">
    <property type="term" value="C:plasma membrane"/>
    <property type="evidence" value="ECO:0007669"/>
    <property type="project" value="UniProtKB-SubCell"/>
</dbReference>
<dbReference type="InterPro" id="IPR001806">
    <property type="entry name" value="Small_GTPase"/>
</dbReference>
<evidence type="ECO:0000256" key="7">
    <source>
        <dbReference type="ARBA" id="ARBA00023136"/>
    </source>
</evidence>
<dbReference type="GO" id="GO:0061118">
    <property type="term" value="P:regulation of positive chemotaxis to cAMP"/>
    <property type="evidence" value="ECO:0007669"/>
    <property type="project" value="UniProtKB-ARBA"/>
</dbReference>
<evidence type="ECO:0000313" key="8">
    <source>
        <dbReference type="EMBL" id="NDV37690.1"/>
    </source>
</evidence>
<evidence type="ECO:0000256" key="4">
    <source>
        <dbReference type="ARBA" id="ARBA00022741"/>
    </source>
</evidence>
<keyword evidence="3" id="KW-1003">Cell membrane</keyword>
<dbReference type="Pfam" id="PF00071">
    <property type="entry name" value="Ras"/>
    <property type="match status" value="1"/>
</dbReference>
<dbReference type="FunFam" id="3.40.50.300:FF:001763">
    <property type="entry name" value="Ras family gtpase"/>
    <property type="match status" value="1"/>
</dbReference>
<reference evidence="8" key="1">
    <citation type="journal article" date="2020" name="J. Eukaryot. Microbiol.">
        <title>De novo Sequencing, Assembly and Annotation of the Transcriptome for the Free-Living Testate Amoeba Arcella intermedia.</title>
        <authorList>
            <person name="Ribeiro G.M."/>
            <person name="Porfirio-Sousa A.L."/>
            <person name="Maurer-Alcala X.X."/>
            <person name="Katz L.A."/>
            <person name="Lahr D.J.G."/>
        </authorList>
    </citation>
    <scope>NUCLEOTIDE SEQUENCE</scope>
</reference>
<keyword evidence="4" id="KW-0547">Nucleotide-binding</keyword>